<dbReference type="EMBL" id="LGRX02030310">
    <property type="protein sequence ID" value="KAK3245810.1"/>
    <property type="molecule type" value="Genomic_DNA"/>
</dbReference>
<comment type="caution">
    <text evidence="1">The sequence shown here is derived from an EMBL/GenBank/DDBJ whole genome shotgun (WGS) entry which is preliminary data.</text>
</comment>
<reference evidence="1 2" key="1">
    <citation type="journal article" date="2015" name="Genome Biol. Evol.">
        <title>Comparative Genomics of a Bacterivorous Green Alga Reveals Evolutionary Causalities and Consequences of Phago-Mixotrophic Mode of Nutrition.</title>
        <authorList>
            <person name="Burns J.A."/>
            <person name="Paasch A."/>
            <person name="Narechania A."/>
            <person name="Kim E."/>
        </authorList>
    </citation>
    <scope>NUCLEOTIDE SEQUENCE [LARGE SCALE GENOMIC DNA]</scope>
    <source>
        <strain evidence="1 2">PLY_AMNH</strain>
    </source>
</reference>
<proteinExistence type="predicted"/>
<evidence type="ECO:0000313" key="1">
    <source>
        <dbReference type="EMBL" id="KAK3245810.1"/>
    </source>
</evidence>
<name>A0AAE0C1I2_9CHLO</name>
<sequence length="705" mass="81213">MEGADVTYAFISRYAETDETGQADCTDDHEDTVLTMSERAMWNGHALLSEMNMPDRQKKRIVWCMKKLVEELQPPQTSTHTPPLMCLAARLNDVSLLDRFLEHAEDAAWSRSDIVRTVAIACNHDHLQFIDELLNRQKVFDLCLVDVATKRNQIRMVHELKRRRFHGIADSSRIRKTYRTAVKWFLDDVRCTETELKDISSEAFDEIDRKSTQELFQLVRSVLRRLTRAKVSRISLERATTQSFDACSEAYTSLPTEAQRTLWCVIKEAFSPFNINARFDSDQFVQRIELRELNIHALNLVANKYIYDMPYTLPDEAILRKQYSWKPALCTLDPVLTKLSDYATGDRFCTWMKRTSMCTFLRPVDGDDQSYSCRGVHYVVSVPGDAMQCTDSAYYQHGVDAYFDKNLNYVGTNLCDDHGEFQRVLSSFMTWATWSVHLGLVHALVADEWNYHFCKSAGSDHALSPLVNCLMLGTSESMNLGSLLLANNIPSSIPAVVSNITPESVQRLMVEHHDNVRSILHFPTVKRLTDNVDTPMMRTLDMWWNALERYVEACVSNVYPTDTALREDPRIVDFLVKIRMGRIDMRTLTDAITMMHFNNVVHETYSNSQHTDDAIKVKHTWVCHKEHIVPSVYVQDRLIDLLVGTSGESVHYSTLHVCMRPDAKFKDAVDALRQDMENIAKKIDRHEKTYIRYLHPNCVACSITW</sequence>
<organism evidence="1 2">
    <name type="scientific">Cymbomonas tetramitiformis</name>
    <dbReference type="NCBI Taxonomy" id="36881"/>
    <lineage>
        <taxon>Eukaryota</taxon>
        <taxon>Viridiplantae</taxon>
        <taxon>Chlorophyta</taxon>
        <taxon>Pyramimonadophyceae</taxon>
        <taxon>Pyramimonadales</taxon>
        <taxon>Pyramimonadaceae</taxon>
        <taxon>Cymbomonas</taxon>
    </lineage>
</organism>
<protein>
    <submittedName>
        <fullName evidence="1">Uncharacterized protein</fullName>
    </submittedName>
</protein>
<dbReference type="InterPro" id="IPR036226">
    <property type="entry name" value="LipOase_C_sf"/>
</dbReference>
<evidence type="ECO:0000313" key="2">
    <source>
        <dbReference type="Proteomes" id="UP001190700"/>
    </source>
</evidence>
<dbReference type="SUPFAM" id="SSF48484">
    <property type="entry name" value="Lipoxigenase"/>
    <property type="match status" value="1"/>
</dbReference>
<accession>A0AAE0C1I2</accession>
<dbReference type="Proteomes" id="UP001190700">
    <property type="component" value="Unassembled WGS sequence"/>
</dbReference>
<dbReference type="AlphaFoldDB" id="A0AAE0C1I2"/>
<keyword evidence="2" id="KW-1185">Reference proteome</keyword>
<dbReference type="Gene3D" id="1.20.245.10">
    <property type="entry name" value="Lipoxygenase-1, Domain 5"/>
    <property type="match status" value="1"/>
</dbReference>
<gene>
    <name evidence="1" type="ORF">CYMTET_44631</name>
</gene>